<evidence type="ECO:0000256" key="2">
    <source>
        <dbReference type="ARBA" id="ARBA00022692"/>
    </source>
</evidence>
<feature type="transmembrane region" description="Helical" evidence="5">
    <location>
        <begin position="162"/>
        <end position="178"/>
    </location>
</feature>
<evidence type="ECO:0000313" key="8">
    <source>
        <dbReference type="Proteomes" id="UP000549913"/>
    </source>
</evidence>
<dbReference type="AlphaFoldDB" id="A0A852SLV0"/>
<feature type="transmembrane region" description="Helical" evidence="5">
    <location>
        <begin position="336"/>
        <end position="367"/>
    </location>
</feature>
<protein>
    <submittedName>
        <fullName evidence="7">MFS family permease</fullName>
    </submittedName>
</protein>
<dbReference type="InterPro" id="IPR052952">
    <property type="entry name" value="MFS-Transporter"/>
</dbReference>
<evidence type="ECO:0000256" key="4">
    <source>
        <dbReference type="ARBA" id="ARBA00023136"/>
    </source>
</evidence>
<comment type="subcellular location">
    <subcellularLocation>
        <location evidence="1">Cell membrane</location>
        <topology evidence="1">Multi-pass membrane protein</topology>
    </subcellularLocation>
</comment>
<comment type="caution">
    <text evidence="7">The sequence shown here is derived from an EMBL/GenBank/DDBJ whole genome shotgun (WGS) entry which is preliminary data.</text>
</comment>
<evidence type="ECO:0000256" key="3">
    <source>
        <dbReference type="ARBA" id="ARBA00022989"/>
    </source>
</evidence>
<dbReference type="GO" id="GO:0005886">
    <property type="term" value="C:plasma membrane"/>
    <property type="evidence" value="ECO:0007669"/>
    <property type="project" value="UniProtKB-SubCell"/>
</dbReference>
<dbReference type="Pfam" id="PF07690">
    <property type="entry name" value="MFS_1"/>
    <property type="match status" value="1"/>
</dbReference>
<feature type="transmembrane region" description="Helical" evidence="5">
    <location>
        <begin position="87"/>
        <end position="106"/>
    </location>
</feature>
<reference evidence="7 8" key="1">
    <citation type="submission" date="2020-07" db="EMBL/GenBank/DDBJ databases">
        <title>Sequencing the genomes of 1000 actinobacteria strains.</title>
        <authorList>
            <person name="Klenk H.-P."/>
        </authorList>
    </citation>
    <scope>NUCLEOTIDE SEQUENCE [LARGE SCALE GENOMIC DNA]</scope>
    <source>
        <strain evidence="7 8">DSM 26474</strain>
    </source>
</reference>
<feature type="transmembrane region" description="Helical" evidence="5">
    <location>
        <begin position="52"/>
        <end position="75"/>
    </location>
</feature>
<keyword evidence="3 5" id="KW-1133">Transmembrane helix</keyword>
<dbReference type="PANTHER" id="PTHR23527">
    <property type="entry name" value="BLL3282 PROTEIN"/>
    <property type="match status" value="1"/>
</dbReference>
<dbReference type="InterPro" id="IPR020846">
    <property type="entry name" value="MFS_dom"/>
</dbReference>
<dbReference type="SUPFAM" id="SSF103473">
    <property type="entry name" value="MFS general substrate transporter"/>
    <property type="match status" value="1"/>
</dbReference>
<keyword evidence="4 5" id="KW-0472">Membrane</keyword>
<dbReference type="InterPro" id="IPR036259">
    <property type="entry name" value="MFS_trans_sf"/>
</dbReference>
<feature type="transmembrane region" description="Helical" evidence="5">
    <location>
        <begin position="118"/>
        <end position="141"/>
    </location>
</feature>
<dbReference type="InterPro" id="IPR011701">
    <property type="entry name" value="MFS"/>
</dbReference>
<keyword evidence="2 5" id="KW-0812">Transmembrane</keyword>
<dbReference type="EMBL" id="JACCBM010000001">
    <property type="protein sequence ID" value="NYD69469.1"/>
    <property type="molecule type" value="Genomic_DNA"/>
</dbReference>
<evidence type="ECO:0000259" key="6">
    <source>
        <dbReference type="PROSITE" id="PS50850"/>
    </source>
</evidence>
<proteinExistence type="predicted"/>
<organism evidence="7 8">
    <name type="scientific">Herbiconiux flava</name>
    <dbReference type="NCBI Taxonomy" id="881268"/>
    <lineage>
        <taxon>Bacteria</taxon>
        <taxon>Bacillati</taxon>
        <taxon>Actinomycetota</taxon>
        <taxon>Actinomycetes</taxon>
        <taxon>Micrococcales</taxon>
        <taxon>Microbacteriaceae</taxon>
        <taxon>Herbiconiux</taxon>
    </lineage>
</organism>
<gene>
    <name evidence="7" type="ORF">BJ984_000627</name>
</gene>
<evidence type="ECO:0000256" key="5">
    <source>
        <dbReference type="SAM" id="Phobius"/>
    </source>
</evidence>
<dbReference type="PANTHER" id="PTHR23527:SF1">
    <property type="entry name" value="BLL3282 PROTEIN"/>
    <property type="match status" value="1"/>
</dbReference>
<feature type="transmembrane region" description="Helical" evidence="5">
    <location>
        <begin position="265"/>
        <end position="293"/>
    </location>
</feature>
<evidence type="ECO:0000256" key="1">
    <source>
        <dbReference type="ARBA" id="ARBA00004651"/>
    </source>
</evidence>
<dbReference type="Proteomes" id="UP000549913">
    <property type="component" value="Unassembled WGS sequence"/>
</dbReference>
<keyword evidence="8" id="KW-1185">Reference proteome</keyword>
<dbReference type="PROSITE" id="PS50850">
    <property type="entry name" value="MFS"/>
    <property type="match status" value="1"/>
</dbReference>
<name>A0A852SLV0_9MICO</name>
<sequence length="450" mass="44178">MPAPQQVRTPRAAVPSGAWRMLGLGLAGQSAGTFLVSAPAFLIPYLHVEQGVALTTAGWLAAAPTIGMVLTLVAWGALADRLGERGVIAGGLALTAVFAALAAWAASAPGALEAPGLLVLFLVLGGAASASTNSASGRVVVGWFSRERRGLAMGIRQMAQPLGTAVAALVVPPLAATAGFGAPLALAAVATALLAVGCALGIRNPPRPAPAPATAAVPAAAATPASGPATTAAAAPAAAAPAALAPAALAVGREKSANPYRRDRFLVRIHAVSVLLVLPQFTLSTFGLLWLVAGLGVEPLAAGLVVSVSQFVGAGGRIAIGALSDRVGSRVRVLRAVCVAGISLLAAMAVLGGLQLTVAAAIVFVLATTVSVADNGLAFTSVAEAAGPAWAGRALGVQNTGQFLAASAVGPGVGALIALVGYPLAFALVALAPLAALPLVPRRDADRTAL</sequence>
<dbReference type="RefSeq" id="WP_179546795.1">
    <property type="nucleotide sequence ID" value="NZ_BSEW01000001.1"/>
</dbReference>
<accession>A0A852SLV0</accession>
<feature type="transmembrane region" description="Helical" evidence="5">
    <location>
        <begin position="299"/>
        <end position="324"/>
    </location>
</feature>
<feature type="transmembrane region" description="Helical" evidence="5">
    <location>
        <begin position="413"/>
        <end position="440"/>
    </location>
</feature>
<dbReference type="Gene3D" id="1.20.1250.20">
    <property type="entry name" value="MFS general substrate transporter like domains"/>
    <property type="match status" value="2"/>
</dbReference>
<dbReference type="GO" id="GO:0022857">
    <property type="term" value="F:transmembrane transporter activity"/>
    <property type="evidence" value="ECO:0007669"/>
    <property type="project" value="InterPro"/>
</dbReference>
<feature type="domain" description="Major facilitator superfamily (MFS) profile" evidence="6">
    <location>
        <begin position="18"/>
        <end position="444"/>
    </location>
</feature>
<evidence type="ECO:0000313" key="7">
    <source>
        <dbReference type="EMBL" id="NYD69469.1"/>
    </source>
</evidence>
<feature type="transmembrane region" description="Helical" evidence="5">
    <location>
        <begin position="21"/>
        <end position="46"/>
    </location>
</feature>